<protein>
    <recommendedName>
        <fullName evidence="5">CCHC-type domain-containing protein</fullName>
    </recommendedName>
</protein>
<sequence length="369" mass="42088">MPPRRTSRSRARAPAPAQEDAETLTARLAALEELHAAQQAQLQEALNQAREAQMQAERIQDLENQLRNRRHGSPNPVPLPQEPIQVKPRVPDRYQIGDDIRYWILDVEINLQERRVPPHSQVNYAITYLGDAVRHRVNTMKMHQDPNTASWEMLKAWLTENYGIANPTLHAQLQLERLTMYPGQNVHEFITEFETYAAHTELNDVALGMQFRTKLPHDLMREIHVTYCGQWPETLRSWKEAAINAYNFIETTTELNLREKPDKKVRFATKSGPGPSKNPNVSTKTYREWRNAGKCTWCGKSGHWADACWSRTGKPGSTTDTDRTRTANNNPKRRVPSPPANRASRSSSTSTARSRSPSPKGGKKMKSKN</sequence>
<gene>
    <name evidence="3" type="ORF">AAP_04403</name>
</gene>
<reference evidence="3 4" key="1">
    <citation type="journal article" date="2016" name="Genome Biol. Evol.">
        <title>Divergent and convergent evolution of fungal pathogenicity.</title>
        <authorList>
            <person name="Shang Y."/>
            <person name="Xiao G."/>
            <person name="Zheng P."/>
            <person name="Cen K."/>
            <person name="Zhan S."/>
            <person name="Wang C."/>
        </authorList>
    </citation>
    <scope>NUCLEOTIDE SEQUENCE [LARGE SCALE GENOMIC DNA]</scope>
    <source>
        <strain evidence="3 4">ARSEF 7405</strain>
    </source>
</reference>
<feature type="region of interest" description="Disordered" evidence="2">
    <location>
        <begin position="309"/>
        <end position="369"/>
    </location>
</feature>
<dbReference type="VEuPathDB" id="FungiDB:AAP_04403"/>
<proteinExistence type="predicted"/>
<feature type="region of interest" description="Disordered" evidence="2">
    <location>
        <begin position="1"/>
        <end position="21"/>
    </location>
</feature>
<comment type="caution">
    <text evidence="3">The sequence shown here is derived from an EMBL/GenBank/DDBJ whole genome shotgun (WGS) entry which is preliminary data.</text>
</comment>
<evidence type="ECO:0008006" key="5">
    <source>
        <dbReference type="Google" id="ProtNLM"/>
    </source>
</evidence>
<dbReference type="SUPFAM" id="SSF57756">
    <property type="entry name" value="Retrovirus zinc finger-like domains"/>
    <property type="match status" value="1"/>
</dbReference>
<keyword evidence="1" id="KW-0175">Coiled coil</keyword>
<dbReference type="GO" id="GO:0003676">
    <property type="term" value="F:nucleic acid binding"/>
    <property type="evidence" value="ECO:0007669"/>
    <property type="project" value="InterPro"/>
</dbReference>
<feature type="region of interest" description="Disordered" evidence="2">
    <location>
        <begin position="265"/>
        <end position="284"/>
    </location>
</feature>
<evidence type="ECO:0000313" key="4">
    <source>
        <dbReference type="Proteomes" id="UP000242877"/>
    </source>
</evidence>
<evidence type="ECO:0000313" key="3">
    <source>
        <dbReference type="EMBL" id="KZZ89256.1"/>
    </source>
</evidence>
<dbReference type="EMBL" id="AZGZ01000021">
    <property type="protein sequence ID" value="KZZ89256.1"/>
    <property type="molecule type" value="Genomic_DNA"/>
</dbReference>
<dbReference type="GO" id="GO:0008270">
    <property type="term" value="F:zinc ion binding"/>
    <property type="evidence" value="ECO:0007669"/>
    <property type="project" value="InterPro"/>
</dbReference>
<dbReference type="Proteomes" id="UP000242877">
    <property type="component" value="Unassembled WGS sequence"/>
</dbReference>
<feature type="compositionally biased region" description="Low complexity" evidence="2">
    <location>
        <begin position="12"/>
        <end position="21"/>
    </location>
</feature>
<feature type="coiled-coil region" evidence="1">
    <location>
        <begin position="21"/>
        <end position="69"/>
    </location>
</feature>
<feature type="compositionally biased region" description="Low complexity" evidence="2">
    <location>
        <begin position="340"/>
        <end position="360"/>
    </location>
</feature>
<dbReference type="AlphaFoldDB" id="A0A167WTL2"/>
<dbReference type="InterPro" id="IPR036875">
    <property type="entry name" value="Znf_CCHC_sf"/>
</dbReference>
<accession>A0A167WTL2</accession>
<keyword evidence="4" id="KW-1185">Reference proteome</keyword>
<name>A0A167WTL2_9EURO</name>
<feature type="compositionally biased region" description="Basic residues" evidence="2">
    <location>
        <begin position="1"/>
        <end position="11"/>
    </location>
</feature>
<organism evidence="3 4">
    <name type="scientific">Ascosphaera apis ARSEF 7405</name>
    <dbReference type="NCBI Taxonomy" id="392613"/>
    <lineage>
        <taxon>Eukaryota</taxon>
        <taxon>Fungi</taxon>
        <taxon>Dikarya</taxon>
        <taxon>Ascomycota</taxon>
        <taxon>Pezizomycotina</taxon>
        <taxon>Eurotiomycetes</taxon>
        <taxon>Eurotiomycetidae</taxon>
        <taxon>Onygenales</taxon>
        <taxon>Ascosphaeraceae</taxon>
        <taxon>Ascosphaera</taxon>
    </lineage>
</organism>
<evidence type="ECO:0000256" key="2">
    <source>
        <dbReference type="SAM" id="MobiDB-lite"/>
    </source>
</evidence>
<evidence type="ECO:0000256" key="1">
    <source>
        <dbReference type="SAM" id="Coils"/>
    </source>
</evidence>